<evidence type="ECO:0000256" key="5">
    <source>
        <dbReference type="SAM" id="MobiDB-lite"/>
    </source>
</evidence>
<dbReference type="Proteomes" id="UP000095280">
    <property type="component" value="Unplaced"/>
</dbReference>
<evidence type="ECO:0000256" key="4">
    <source>
        <dbReference type="RuleBase" id="RU003671"/>
    </source>
</evidence>
<accession>A0A1I8F4T6</accession>
<dbReference type="PROSITE" id="PS01251">
    <property type="entry name" value="PCNA_1"/>
    <property type="match status" value="1"/>
</dbReference>
<feature type="domain" description="Proliferating cell nuclear antigen PCNA N-terminal" evidence="6">
    <location>
        <begin position="1"/>
        <end position="116"/>
    </location>
</feature>
<dbReference type="Gene3D" id="3.10.150.10">
    <property type="entry name" value="DNA Polymerase III, subunit A, domain 2"/>
    <property type="match status" value="2"/>
</dbReference>
<evidence type="ECO:0000256" key="1">
    <source>
        <dbReference type="ARBA" id="ARBA00010462"/>
    </source>
</evidence>
<dbReference type="GO" id="GO:0043626">
    <property type="term" value="C:PCNA complex"/>
    <property type="evidence" value="ECO:0007669"/>
    <property type="project" value="TreeGrafter"/>
</dbReference>
<dbReference type="GO" id="GO:0003677">
    <property type="term" value="F:DNA binding"/>
    <property type="evidence" value="ECO:0007669"/>
    <property type="project" value="UniProtKB-KW"/>
</dbReference>
<comment type="subcellular location">
    <subcellularLocation>
        <location evidence="3">Nucleus</location>
    </subcellularLocation>
</comment>
<feature type="domain" description="Proliferating cell nuclear antigen PCNA C-terminal" evidence="7">
    <location>
        <begin position="365"/>
        <end position="455"/>
    </location>
</feature>
<dbReference type="GO" id="GO:0006272">
    <property type="term" value="P:leading strand elongation"/>
    <property type="evidence" value="ECO:0007669"/>
    <property type="project" value="TreeGrafter"/>
</dbReference>
<keyword evidence="2 4" id="KW-0238">DNA-binding</keyword>
<dbReference type="CDD" id="cd00577">
    <property type="entry name" value="PCNA"/>
    <property type="match status" value="1"/>
</dbReference>
<dbReference type="Pfam" id="PF02747">
    <property type="entry name" value="PCNA_C"/>
    <property type="match status" value="2"/>
</dbReference>
<keyword evidence="8" id="KW-1185">Reference proteome</keyword>
<dbReference type="PANTHER" id="PTHR11352">
    <property type="entry name" value="PROLIFERATING CELL NUCLEAR ANTIGEN"/>
    <property type="match status" value="1"/>
</dbReference>
<keyword evidence="4" id="KW-0235">DNA replication</keyword>
<dbReference type="InterPro" id="IPR022659">
    <property type="entry name" value="Pr_cel_nuc_antig_CS"/>
</dbReference>
<dbReference type="GO" id="GO:0006275">
    <property type="term" value="P:regulation of DNA replication"/>
    <property type="evidence" value="ECO:0007669"/>
    <property type="project" value="InterPro"/>
</dbReference>
<sequence>MFEAKLVQGEYLKKLPLRELVNEATWDCSENGISLQAMDSSHVSLVSMLLKSEGFETYRCDRKRMNVQSLQQDSEVPQQLGCHHAEGQRHWRLADSMPNQEKVSEYEMKLMDLDAEHLGGIPETDYKAVIRMPSAELAARVPATSPRLADSVTVTVTKDGVVFSASGDLAAATSSCAQTGNATSRRRSMTYSLRYFNIFSKAAPLSPQVAISLTDNVPALMSTILLHLGYIQCLRPKLVQGEYLKKVIELYASCRNERQATWRLQREWHQSAAATMRQQSSWSQCCSSLRGFETYRCRQKRIARHERAELPAKILKCASNSRCPFTLKASDTGDSLTFRFESMPNQRKCLSTEMKLMDLDAEHLGIPETTTSCDQDAFGCQLLRVCRDLTQIGDSLTVTVTKDGVVRRPGQPATSSWPRLGNADKPEEEEVSVELTEAVSMTYSLRYFNIFSKAAHA</sequence>
<comment type="similarity">
    <text evidence="1 4">Belongs to the PCNA family.</text>
</comment>
<evidence type="ECO:0000256" key="2">
    <source>
        <dbReference type="ARBA" id="ARBA00023125"/>
    </source>
</evidence>
<dbReference type="Gene3D" id="3.70.10.10">
    <property type="match status" value="1"/>
</dbReference>
<evidence type="ECO:0000313" key="8">
    <source>
        <dbReference type="Proteomes" id="UP000095280"/>
    </source>
</evidence>
<dbReference type="WBParaSite" id="maker-unitig_20584-snap-gene-0.5-mRNA-1">
    <property type="protein sequence ID" value="maker-unitig_20584-snap-gene-0.5-mRNA-1"/>
    <property type="gene ID" value="maker-unitig_20584-snap-gene-0.5"/>
</dbReference>
<dbReference type="InterPro" id="IPR022649">
    <property type="entry name" value="Pr_cel_nuc_antig_C"/>
</dbReference>
<evidence type="ECO:0000259" key="7">
    <source>
        <dbReference type="Pfam" id="PF02747"/>
    </source>
</evidence>
<dbReference type="SUPFAM" id="SSF55979">
    <property type="entry name" value="DNA clamp"/>
    <property type="match status" value="2"/>
</dbReference>
<keyword evidence="3" id="KW-0539">Nucleus</keyword>
<dbReference type="InterPro" id="IPR046938">
    <property type="entry name" value="DNA_clamp_sf"/>
</dbReference>
<feature type="domain" description="Proliferating cell nuclear antigen PCNA C-terminal" evidence="7">
    <location>
        <begin position="120"/>
        <end position="237"/>
    </location>
</feature>
<comment type="function">
    <text evidence="3">This protein is an auxiliary protein of DNA polymerase delta and is involved in the control of eukaryotic DNA replication by increasing the polymerase's processivity during elongation of the leading strand.</text>
</comment>
<evidence type="ECO:0000256" key="3">
    <source>
        <dbReference type="RuleBase" id="RU000641"/>
    </source>
</evidence>
<dbReference type="AlphaFoldDB" id="A0A1I8F4T6"/>
<dbReference type="InterPro" id="IPR022648">
    <property type="entry name" value="Pr_cel_nuc_antig_N"/>
</dbReference>
<evidence type="ECO:0000313" key="9">
    <source>
        <dbReference type="WBParaSite" id="maker-unitig_20584-snap-gene-0.5-mRNA-1"/>
    </source>
</evidence>
<dbReference type="PRINTS" id="PR00339">
    <property type="entry name" value="PCNACYCLIN"/>
</dbReference>
<organism evidence="8 9">
    <name type="scientific">Macrostomum lignano</name>
    <dbReference type="NCBI Taxonomy" id="282301"/>
    <lineage>
        <taxon>Eukaryota</taxon>
        <taxon>Metazoa</taxon>
        <taxon>Spiralia</taxon>
        <taxon>Lophotrochozoa</taxon>
        <taxon>Platyhelminthes</taxon>
        <taxon>Rhabditophora</taxon>
        <taxon>Macrostomorpha</taxon>
        <taxon>Macrostomida</taxon>
        <taxon>Macrostomidae</taxon>
        <taxon>Macrostomum</taxon>
    </lineage>
</organism>
<dbReference type="PANTHER" id="PTHR11352:SF0">
    <property type="entry name" value="PROLIFERATING CELL NUCLEAR ANTIGEN"/>
    <property type="match status" value="1"/>
</dbReference>
<name>A0A1I8F4T6_9PLAT</name>
<dbReference type="GO" id="GO:0019985">
    <property type="term" value="P:translesion synthesis"/>
    <property type="evidence" value="ECO:0007669"/>
    <property type="project" value="TreeGrafter"/>
</dbReference>
<protein>
    <recommendedName>
        <fullName evidence="3">DNA sliding clamp PCNA</fullName>
    </recommendedName>
</protein>
<evidence type="ECO:0000259" key="6">
    <source>
        <dbReference type="Pfam" id="PF00705"/>
    </source>
</evidence>
<dbReference type="GO" id="GO:0030337">
    <property type="term" value="F:DNA polymerase processivity factor activity"/>
    <property type="evidence" value="ECO:0007669"/>
    <property type="project" value="InterPro"/>
</dbReference>
<reference evidence="9" key="1">
    <citation type="submission" date="2016-11" db="UniProtKB">
        <authorList>
            <consortium name="WormBaseParasite"/>
        </authorList>
    </citation>
    <scope>IDENTIFICATION</scope>
</reference>
<proteinExistence type="inferred from homology"/>
<dbReference type="NCBIfam" id="TIGR00590">
    <property type="entry name" value="pcna"/>
    <property type="match status" value="2"/>
</dbReference>
<dbReference type="InterPro" id="IPR000730">
    <property type="entry name" value="Pr_cel_nuc_antig"/>
</dbReference>
<dbReference type="GO" id="GO:0006298">
    <property type="term" value="P:mismatch repair"/>
    <property type="evidence" value="ECO:0007669"/>
    <property type="project" value="TreeGrafter"/>
</dbReference>
<dbReference type="Pfam" id="PF00705">
    <property type="entry name" value="PCNA_N"/>
    <property type="match status" value="1"/>
</dbReference>
<feature type="region of interest" description="Disordered" evidence="5">
    <location>
        <begin position="409"/>
        <end position="428"/>
    </location>
</feature>